<accession>A0ABS6WMJ0</accession>
<comment type="caution">
    <text evidence="1">The sequence shown here is derived from an EMBL/GenBank/DDBJ whole genome shotgun (WGS) entry which is preliminary data.</text>
</comment>
<dbReference type="Proteomes" id="UP001430804">
    <property type="component" value="Unassembled WGS sequence"/>
</dbReference>
<sequence>MAEFEVPDSLENYFSDKKIATAVDDLVEKLDGDNMIECDWTEARNYNQALLFAAQVRADLIELLFRIWENTFGTCSPETLGEAYFLSESATPAYLWEERTVEVSYYRDSSPDDGGRSEALLVILSDAQICLWVFRFENEEQFAGLGGAQGVEGWQLETEERGSYLSNIPVKIVDMIADPDAIITRFRDDAKRMIEALSAN</sequence>
<name>A0ABS6WMJ0_9HYPH</name>
<reference evidence="1" key="1">
    <citation type="submission" date="2021-07" db="EMBL/GenBank/DDBJ databases">
        <title>Pseudohoeflea marina sp. nov. a polyhydroxyalcanoate-producing bacterium.</title>
        <authorList>
            <person name="Zheng W."/>
            <person name="Yu S."/>
            <person name="Huang Y."/>
        </authorList>
    </citation>
    <scope>NUCLEOTIDE SEQUENCE</scope>
    <source>
        <strain evidence="1">DP4N28-3</strain>
    </source>
</reference>
<protein>
    <submittedName>
        <fullName evidence="1">Uncharacterized protein</fullName>
    </submittedName>
</protein>
<evidence type="ECO:0000313" key="1">
    <source>
        <dbReference type="EMBL" id="MBW3097157.1"/>
    </source>
</evidence>
<proteinExistence type="predicted"/>
<dbReference type="RefSeq" id="WP_219201090.1">
    <property type="nucleotide sequence ID" value="NZ_JAHWQX010000002.1"/>
</dbReference>
<evidence type="ECO:0000313" key="2">
    <source>
        <dbReference type="Proteomes" id="UP001430804"/>
    </source>
</evidence>
<dbReference type="EMBL" id="JAHWQX010000002">
    <property type="protein sequence ID" value="MBW3097157.1"/>
    <property type="molecule type" value="Genomic_DNA"/>
</dbReference>
<gene>
    <name evidence="1" type="ORF">KY465_07680</name>
</gene>
<organism evidence="1 2">
    <name type="scientific">Pseudohoeflea coraliihabitans</name>
    <dbReference type="NCBI Taxonomy" id="2860393"/>
    <lineage>
        <taxon>Bacteria</taxon>
        <taxon>Pseudomonadati</taxon>
        <taxon>Pseudomonadota</taxon>
        <taxon>Alphaproteobacteria</taxon>
        <taxon>Hyphomicrobiales</taxon>
        <taxon>Rhizobiaceae</taxon>
        <taxon>Pseudohoeflea</taxon>
    </lineage>
</organism>
<keyword evidence="2" id="KW-1185">Reference proteome</keyword>